<dbReference type="PANTHER" id="PTHR12991:SF10">
    <property type="entry name" value="GATOR COMPLEX PROTEIN NPRL2"/>
    <property type="match status" value="1"/>
</dbReference>
<feature type="compositionally biased region" description="Basic and acidic residues" evidence="2">
    <location>
        <begin position="460"/>
        <end position="469"/>
    </location>
</feature>
<dbReference type="AlphaFoldDB" id="A0AAV5QDH2"/>
<sequence>MRTNNKVELFNLVSTNLNMSNIEGFTSILGVFFAAFHPEEGTKILCQVPEKVVNIETTSIDDILLKDRVLGLGGHKKSKVSLATHESEDDRLLSEFGSMVLNNYNEKPMEDYSRNDEGLINFDDIRNVVIPKPEFCNRLLSAKAGKYKVIGYPVNIQEPFYARNSFNFNFCFIFDYDSDSTCYEPVVRRLGKMFKVLEEQSQILSKSSNDLVYFNIENKDIKEYISERDLNYKYFKILNAFRPDNNNNHIDNGIDSKNSNLNINKSNNPFQLQDNKNAEFSIENLIQQIYQDLNNYSECSIKINAGNSIDIKLFPNIKLPDINILPCDVPISTVNLDSLVDFYWDPNLLRMTQYINGVNNINKIAKLCNSDYDYTCLCIRHLMAYKCIILLDTFSFQNIYATTSKVSMFLDHNKVLGEECKRYCYSGKDTNPLKNLAFKFMEKRNDSFVSENASINTEAHSTRSADFESRGNPIRPDAENMNNKHDGENGQQNYSYESVMNNVKNGYITNSFDSLNQSGSTTGLNYSDSKDSLSTIQIFQLYTAFQQGRNVEEWYRKQENLLRGVNIDIRRFITYGLLQGLLYRIYSYPMLVEYNSKWLSRCKVYYILKDQNYIKELNRKFTSVSVDVRNKNTILGDNFSTIQQDNSAARAALQKEIDQALDDEEYMKRFNDSHNIKPVSKKQIIAKKYNLVEFKTTIFPKPGTHRDSAQRRQRKNLDATAQNSTVGGGASGSFFNDINSQNNGGSINNMNTQGYEYSANKLSLQKFKNPNYIKLISGKSSNGEEEFYSLTSILTMKKHYLDKIKHFDLICTDFEMSRKEVEKVLKCFWKFHVVER</sequence>
<dbReference type="GO" id="GO:1904262">
    <property type="term" value="P:negative regulation of TORC1 signaling"/>
    <property type="evidence" value="ECO:0007669"/>
    <property type="project" value="TreeGrafter"/>
</dbReference>
<evidence type="ECO:0000313" key="4">
    <source>
        <dbReference type="Proteomes" id="UP001360560"/>
    </source>
</evidence>
<feature type="region of interest" description="Disordered" evidence="2">
    <location>
        <begin position="453"/>
        <end position="491"/>
    </location>
</feature>
<dbReference type="InterPro" id="IPR009348">
    <property type="entry name" value="NPR2-like"/>
</dbReference>
<dbReference type="EMBL" id="BTFZ01000001">
    <property type="protein sequence ID" value="GMM32798.1"/>
    <property type="molecule type" value="Genomic_DNA"/>
</dbReference>
<evidence type="ECO:0000256" key="2">
    <source>
        <dbReference type="SAM" id="MobiDB-lite"/>
    </source>
</evidence>
<dbReference type="GO" id="GO:1990130">
    <property type="term" value="C:GATOR1 complex"/>
    <property type="evidence" value="ECO:0007669"/>
    <property type="project" value="TreeGrafter"/>
</dbReference>
<accession>A0AAV5QDH2</accession>
<proteinExistence type="inferred from homology"/>
<dbReference type="RefSeq" id="XP_064849798.1">
    <property type="nucleotide sequence ID" value="XM_064993726.1"/>
</dbReference>
<evidence type="ECO:0000256" key="1">
    <source>
        <dbReference type="ARBA" id="ARBA00008433"/>
    </source>
</evidence>
<feature type="region of interest" description="Disordered" evidence="2">
    <location>
        <begin position="701"/>
        <end position="735"/>
    </location>
</feature>
<name>A0AAV5QDH2_9ASCO</name>
<dbReference type="GO" id="GO:0010508">
    <property type="term" value="P:positive regulation of autophagy"/>
    <property type="evidence" value="ECO:0007669"/>
    <property type="project" value="TreeGrafter"/>
</dbReference>
<keyword evidence="4" id="KW-1185">Reference proteome</keyword>
<gene>
    <name evidence="3" type="ORF">DASC09_001230</name>
</gene>
<dbReference type="GO" id="GO:0005096">
    <property type="term" value="F:GTPase activator activity"/>
    <property type="evidence" value="ECO:0007669"/>
    <property type="project" value="TreeGrafter"/>
</dbReference>
<comment type="similarity">
    <text evidence="1">Belongs to the NPR2 family.</text>
</comment>
<feature type="compositionally biased region" description="Basic and acidic residues" evidence="2">
    <location>
        <begin position="476"/>
        <end position="488"/>
    </location>
</feature>
<dbReference type="PANTHER" id="PTHR12991">
    <property type="entry name" value="NITROGEN PERMEASE REGULATOR 2/TUMOR SUPPRESSOR CANDIDATE 4"/>
    <property type="match status" value="1"/>
</dbReference>
<protein>
    <submittedName>
        <fullName evidence="3">Nitrogen permease regulating protein</fullName>
    </submittedName>
</protein>
<dbReference type="Pfam" id="PF06218">
    <property type="entry name" value="NPR2"/>
    <property type="match status" value="1"/>
</dbReference>
<dbReference type="GO" id="GO:0005774">
    <property type="term" value="C:vacuolar membrane"/>
    <property type="evidence" value="ECO:0007669"/>
    <property type="project" value="TreeGrafter"/>
</dbReference>
<reference evidence="3 4" key="1">
    <citation type="journal article" date="2023" name="Elife">
        <title>Identification of key yeast species and microbe-microbe interactions impacting larval growth of Drosophila in the wild.</title>
        <authorList>
            <person name="Mure A."/>
            <person name="Sugiura Y."/>
            <person name="Maeda R."/>
            <person name="Honda K."/>
            <person name="Sakurai N."/>
            <person name="Takahashi Y."/>
            <person name="Watada M."/>
            <person name="Katoh T."/>
            <person name="Gotoh A."/>
            <person name="Gotoh Y."/>
            <person name="Taniguchi I."/>
            <person name="Nakamura K."/>
            <person name="Hayashi T."/>
            <person name="Katayama T."/>
            <person name="Uemura T."/>
            <person name="Hattori Y."/>
        </authorList>
    </citation>
    <scope>NUCLEOTIDE SEQUENCE [LARGE SCALE GENOMIC DNA]</scope>
    <source>
        <strain evidence="3 4">SC-9</strain>
    </source>
</reference>
<dbReference type="GeneID" id="90070777"/>
<dbReference type="Proteomes" id="UP001360560">
    <property type="component" value="Unassembled WGS sequence"/>
</dbReference>
<organism evidence="3 4">
    <name type="scientific">Saccharomycopsis crataegensis</name>
    <dbReference type="NCBI Taxonomy" id="43959"/>
    <lineage>
        <taxon>Eukaryota</taxon>
        <taxon>Fungi</taxon>
        <taxon>Dikarya</taxon>
        <taxon>Ascomycota</taxon>
        <taxon>Saccharomycotina</taxon>
        <taxon>Saccharomycetes</taxon>
        <taxon>Saccharomycopsidaceae</taxon>
        <taxon>Saccharomycopsis</taxon>
    </lineage>
</organism>
<comment type="caution">
    <text evidence="3">The sequence shown here is derived from an EMBL/GenBank/DDBJ whole genome shotgun (WGS) entry which is preliminary data.</text>
</comment>
<evidence type="ECO:0000313" key="3">
    <source>
        <dbReference type="EMBL" id="GMM32798.1"/>
    </source>
</evidence>